<organism evidence="1">
    <name type="scientific">Xenorhabdus szentirmaii</name>
    <dbReference type="NCBI Taxonomy" id="290112"/>
    <lineage>
        <taxon>Bacteria</taxon>
        <taxon>Pseudomonadati</taxon>
        <taxon>Pseudomonadota</taxon>
        <taxon>Gammaproteobacteria</taxon>
        <taxon>Enterobacterales</taxon>
        <taxon>Morganellaceae</taxon>
        <taxon>Xenorhabdus</taxon>
    </lineage>
</organism>
<comment type="caution">
    <text evidence="1">The sequence shown here is derived from an EMBL/GenBank/DDBJ whole genome shotgun (WGS) entry which is preliminary data.</text>
</comment>
<sequence length="69" mass="7903">MASEYFLLRQIEKIIMTSHPHEYRYFGVDKKDTAEALKGLSRHHNGQIRQRAVLGLGAMHEVSALPELI</sequence>
<dbReference type="Proteomes" id="UP001193920">
    <property type="component" value="Unassembled WGS sequence"/>
</dbReference>
<protein>
    <recommendedName>
        <fullName evidence="2">HEAT repeat domain-containing protein</fullName>
    </recommendedName>
</protein>
<dbReference type="EMBL" id="JACXBF010000529">
    <property type="protein sequence ID" value="MBD2802754.1"/>
    <property type="molecule type" value="Genomic_DNA"/>
</dbReference>
<name>A0AAW3Z176_9GAMM</name>
<reference evidence="1" key="2">
    <citation type="journal article" date="2024" name="Toxins">
        <title>Genome Sequence Analysis of Native Xenorhabdus Strains Isolated from Entomopathogenic Nematodes in Argentina.</title>
        <authorList>
            <person name="Palma L."/>
            <person name="Frizzo L."/>
            <person name="Kaiser S."/>
            <person name="Berry C."/>
            <person name="Caballero P."/>
            <person name="Bode H.B."/>
            <person name="Del Valle E.E."/>
        </authorList>
    </citation>
    <scope>NUCLEOTIDE SEQUENCE</scope>
    <source>
        <strain evidence="1">M</strain>
    </source>
</reference>
<evidence type="ECO:0008006" key="2">
    <source>
        <dbReference type="Google" id="ProtNLM"/>
    </source>
</evidence>
<dbReference type="RefSeq" id="WP_323869756.1">
    <property type="nucleotide sequence ID" value="NZ_JACXBF010000529.1"/>
</dbReference>
<accession>A0AAW3Z176</accession>
<reference evidence="1" key="1">
    <citation type="submission" date="2020-09" db="EMBL/GenBank/DDBJ databases">
        <authorList>
            <person name="Palma L."/>
            <person name="Caballero P."/>
            <person name="Berry C."/>
            <person name="Del Valle E."/>
        </authorList>
    </citation>
    <scope>NUCLEOTIDE SEQUENCE</scope>
    <source>
        <strain evidence="1">M</strain>
    </source>
</reference>
<evidence type="ECO:0000313" key="1">
    <source>
        <dbReference type="EMBL" id="MBD2802754.1"/>
    </source>
</evidence>
<dbReference type="AlphaFoldDB" id="A0AAW3Z176"/>
<proteinExistence type="predicted"/>
<gene>
    <name evidence="1" type="ORF">ID854_20495</name>
</gene>